<proteinExistence type="predicted"/>
<accession>A0A0A9AZD8</accession>
<organism evidence="1">
    <name type="scientific">Arundo donax</name>
    <name type="common">Giant reed</name>
    <name type="synonym">Donax arundinaceus</name>
    <dbReference type="NCBI Taxonomy" id="35708"/>
    <lineage>
        <taxon>Eukaryota</taxon>
        <taxon>Viridiplantae</taxon>
        <taxon>Streptophyta</taxon>
        <taxon>Embryophyta</taxon>
        <taxon>Tracheophyta</taxon>
        <taxon>Spermatophyta</taxon>
        <taxon>Magnoliopsida</taxon>
        <taxon>Liliopsida</taxon>
        <taxon>Poales</taxon>
        <taxon>Poaceae</taxon>
        <taxon>PACMAD clade</taxon>
        <taxon>Arundinoideae</taxon>
        <taxon>Arundineae</taxon>
        <taxon>Arundo</taxon>
    </lineage>
</organism>
<dbReference type="AlphaFoldDB" id="A0A0A9AZD8"/>
<reference evidence="1" key="2">
    <citation type="journal article" date="2015" name="Data Brief">
        <title>Shoot transcriptome of the giant reed, Arundo donax.</title>
        <authorList>
            <person name="Barrero R.A."/>
            <person name="Guerrero F.D."/>
            <person name="Moolhuijzen P."/>
            <person name="Goolsby J.A."/>
            <person name="Tidwell J."/>
            <person name="Bellgard S.E."/>
            <person name="Bellgard M.I."/>
        </authorList>
    </citation>
    <scope>NUCLEOTIDE SEQUENCE</scope>
    <source>
        <tissue evidence="1">Shoot tissue taken approximately 20 cm above the soil surface</tissue>
    </source>
</reference>
<name>A0A0A9AZD8_ARUDO</name>
<reference evidence="1" key="1">
    <citation type="submission" date="2014-09" db="EMBL/GenBank/DDBJ databases">
        <authorList>
            <person name="Magalhaes I.L.F."/>
            <person name="Oliveira U."/>
            <person name="Santos F.R."/>
            <person name="Vidigal T.H.D.A."/>
            <person name="Brescovit A.D."/>
            <person name="Santos A.J."/>
        </authorList>
    </citation>
    <scope>NUCLEOTIDE SEQUENCE</scope>
    <source>
        <tissue evidence="1">Shoot tissue taken approximately 20 cm above the soil surface</tissue>
    </source>
</reference>
<evidence type="ECO:0000313" key="1">
    <source>
        <dbReference type="EMBL" id="JAD54285.1"/>
    </source>
</evidence>
<protein>
    <submittedName>
        <fullName evidence="1">Uncharacterized protein</fullName>
    </submittedName>
</protein>
<dbReference type="EMBL" id="GBRH01243610">
    <property type="protein sequence ID" value="JAD54285.1"/>
    <property type="molecule type" value="Transcribed_RNA"/>
</dbReference>
<sequence length="24" mass="2726">MAIIDVFAITIKARYFQRNAGAKK</sequence>